<evidence type="ECO:0000256" key="3">
    <source>
        <dbReference type="ARBA" id="ARBA00022691"/>
    </source>
</evidence>
<proteinExistence type="predicted"/>
<name>A0A1B4VAY2_9GAMM</name>
<gene>
    <name evidence="5" type="ORF">SVA_2516</name>
</gene>
<keyword evidence="6" id="KW-1185">Reference proteome</keyword>
<evidence type="ECO:0000256" key="1">
    <source>
        <dbReference type="ARBA" id="ARBA00022603"/>
    </source>
</evidence>
<organism evidence="5 6">
    <name type="scientific">Sulfurifustis variabilis</name>
    <dbReference type="NCBI Taxonomy" id="1675686"/>
    <lineage>
        <taxon>Bacteria</taxon>
        <taxon>Pseudomonadati</taxon>
        <taxon>Pseudomonadota</taxon>
        <taxon>Gammaproteobacteria</taxon>
        <taxon>Acidiferrobacterales</taxon>
        <taxon>Acidiferrobacteraceae</taxon>
        <taxon>Sulfurifustis</taxon>
    </lineage>
</organism>
<dbReference type="PANTHER" id="PTHR13610">
    <property type="entry name" value="METHYLTRANSFERASE DOMAIN-CONTAINING PROTEIN"/>
    <property type="match status" value="1"/>
</dbReference>
<keyword evidence="1 5" id="KW-0489">Methyltransferase</keyword>
<dbReference type="AlphaFoldDB" id="A0A1B4VAY2"/>
<evidence type="ECO:0000313" key="6">
    <source>
        <dbReference type="Proteomes" id="UP000218899"/>
    </source>
</evidence>
<reference evidence="5 6" key="1">
    <citation type="submission" date="2015-08" db="EMBL/GenBank/DDBJ databases">
        <title>Complete genome sequence of Sulfurifustis variabilis.</title>
        <authorList>
            <person name="Miura A."/>
            <person name="Kojima H."/>
            <person name="Fukui M."/>
        </authorList>
    </citation>
    <scope>NUCLEOTIDE SEQUENCE [LARGE SCALE GENOMIC DNA]</scope>
    <source>
        <strain evidence="6">skN76</strain>
    </source>
</reference>
<dbReference type="SUPFAM" id="SSF53335">
    <property type="entry name" value="S-adenosyl-L-methionine-dependent methyltransferases"/>
    <property type="match status" value="1"/>
</dbReference>
<keyword evidence="2 5" id="KW-0808">Transferase</keyword>
<dbReference type="GO" id="GO:0032259">
    <property type="term" value="P:methylation"/>
    <property type="evidence" value="ECO:0007669"/>
    <property type="project" value="UniProtKB-KW"/>
</dbReference>
<dbReference type="Proteomes" id="UP000218899">
    <property type="component" value="Chromosome"/>
</dbReference>
<dbReference type="Gene3D" id="3.40.50.150">
    <property type="entry name" value="Vaccinia Virus protein VP39"/>
    <property type="match status" value="1"/>
</dbReference>
<dbReference type="EMBL" id="AP014936">
    <property type="protein sequence ID" value="BAU49064.1"/>
    <property type="molecule type" value="Genomic_DNA"/>
</dbReference>
<evidence type="ECO:0000259" key="4">
    <source>
        <dbReference type="Pfam" id="PF13649"/>
    </source>
</evidence>
<dbReference type="InterPro" id="IPR041698">
    <property type="entry name" value="Methyltransf_25"/>
</dbReference>
<accession>A0A1B4VAY2</accession>
<dbReference type="InterPro" id="IPR026170">
    <property type="entry name" value="FAM173A/B"/>
</dbReference>
<dbReference type="RefSeq" id="WP_197703184.1">
    <property type="nucleotide sequence ID" value="NZ_AP014936.1"/>
</dbReference>
<evidence type="ECO:0000256" key="2">
    <source>
        <dbReference type="ARBA" id="ARBA00022679"/>
    </source>
</evidence>
<dbReference type="KEGG" id="sva:SVA_2516"/>
<dbReference type="PANTHER" id="PTHR13610:SF11">
    <property type="entry name" value="METHYLTRANSFERASE DOMAIN-CONTAINING PROTEIN"/>
    <property type="match status" value="1"/>
</dbReference>
<dbReference type="CDD" id="cd02440">
    <property type="entry name" value="AdoMet_MTases"/>
    <property type="match status" value="1"/>
</dbReference>
<sequence length="188" mass="20609">MRATRELGRFIGVVLLVLGVGATVARAYDVPYVPTPEPVVREMLQLAKVGPNDMVYDLGSGDGRIVIMAAKEFGARGVGVDIDPARIAEARENARRAGVADKVRFVQGNLFDVDLRPATAVTLYLLPSVNLQLKPKLLRELRPGTPVVSHAWDMGTDWEPEAERTVSDRKVFLWHVPRRTAGAARGSR</sequence>
<dbReference type="InterPro" id="IPR029063">
    <property type="entry name" value="SAM-dependent_MTases_sf"/>
</dbReference>
<dbReference type="GO" id="GO:0016279">
    <property type="term" value="F:protein-lysine N-methyltransferase activity"/>
    <property type="evidence" value="ECO:0007669"/>
    <property type="project" value="InterPro"/>
</dbReference>
<dbReference type="Pfam" id="PF13649">
    <property type="entry name" value="Methyltransf_25"/>
    <property type="match status" value="1"/>
</dbReference>
<feature type="domain" description="Methyltransferase" evidence="4">
    <location>
        <begin position="55"/>
        <end position="140"/>
    </location>
</feature>
<evidence type="ECO:0000313" key="5">
    <source>
        <dbReference type="EMBL" id="BAU49064.1"/>
    </source>
</evidence>
<keyword evidence="3" id="KW-0949">S-adenosyl-L-methionine</keyword>
<protein>
    <submittedName>
        <fullName evidence="5">RNA methyltransferase</fullName>
    </submittedName>
</protein>